<feature type="region of interest" description="Disordered" evidence="1">
    <location>
        <begin position="15"/>
        <end position="40"/>
    </location>
</feature>
<evidence type="ECO:0000256" key="1">
    <source>
        <dbReference type="SAM" id="MobiDB-lite"/>
    </source>
</evidence>
<accession>E6MQN5</accession>
<dbReference type="EMBL" id="AEQO01000148">
    <property type="protein sequence ID" value="EFV04034.1"/>
    <property type="molecule type" value="Genomic_DNA"/>
</dbReference>
<name>E6MQN5_9BACT</name>
<keyword evidence="3" id="KW-1185">Reference proteome</keyword>
<evidence type="ECO:0000313" key="2">
    <source>
        <dbReference type="EMBL" id="EFV04034.1"/>
    </source>
</evidence>
<dbReference type="STRING" id="888832.HMPREF9420_1803"/>
<evidence type="ECO:0000313" key="3">
    <source>
        <dbReference type="Proteomes" id="UP000003874"/>
    </source>
</evidence>
<gene>
    <name evidence="2" type="ORF">HMPREF9420_1803</name>
</gene>
<dbReference type="Proteomes" id="UP000003874">
    <property type="component" value="Unassembled WGS sequence"/>
</dbReference>
<proteinExistence type="predicted"/>
<dbReference type="AlphaFoldDB" id="E6MQN5"/>
<sequence>MDEFRNINALMAQLGTSCSSDSPGLARNEPTPGKYSQGDSTPSVLSFFYEGMDIMKHFMAD</sequence>
<dbReference type="HOGENOM" id="CLU_206828_0_0_10"/>
<organism evidence="2 3">
    <name type="scientific">Segatella salivae DSM 15606</name>
    <dbReference type="NCBI Taxonomy" id="888832"/>
    <lineage>
        <taxon>Bacteria</taxon>
        <taxon>Pseudomonadati</taxon>
        <taxon>Bacteroidota</taxon>
        <taxon>Bacteroidia</taxon>
        <taxon>Bacteroidales</taxon>
        <taxon>Prevotellaceae</taxon>
        <taxon>Segatella</taxon>
    </lineage>
</organism>
<reference evidence="2 3" key="1">
    <citation type="submission" date="2010-12" db="EMBL/GenBank/DDBJ databases">
        <authorList>
            <person name="Muzny D."/>
            <person name="Qin X."/>
            <person name="Deng J."/>
            <person name="Jiang H."/>
            <person name="Liu Y."/>
            <person name="Qu J."/>
            <person name="Song X.-Z."/>
            <person name="Zhang L."/>
            <person name="Thornton R."/>
            <person name="Coyle M."/>
            <person name="Francisco L."/>
            <person name="Jackson L."/>
            <person name="Javaid M."/>
            <person name="Korchina V."/>
            <person name="Kovar C."/>
            <person name="Mata R."/>
            <person name="Mathew T."/>
            <person name="Ngo R."/>
            <person name="Nguyen L."/>
            <person name="Nguyen N."/>
            <person name="Okwuonu G."/>
            <person name="Ongeri F."/>
            <person name="Pham C."/>
            <person name="Simmons D."/>
            <person name="Wilczek-Boney K."/>
            <person name="Hale W."/>
            <person name="Jakkamsetti A."/>
            <person name="Pham P."/>
            <person name="Ruth R."/>
            <person name="San Lucas F."/>
            <person name="Warren J."/>
            <person name="Zhang J."/>
            <person name="Zhao Z."/>
            <person name="Zhou C."/>
            <person name="Zhu D."/>
            <person name="Lee S."/>
            <person name="Bess C."/>
            <person name="Blankenburg K."/>
            <person name="Forbes L."/>
            <person name="Fu Q."/>
            <person name="Gubbala S."/>
            <person name="Hirani K."/>
            <person name="Jayaseelan J.C."/>
            <person name="Lara F."/>
            <person name="Munidasa M."/>
            <person name="Palculict T."/>
            <person name="Patil S."/>
            <person name="Pu L.-L."/>
            <person name="Saada N."/>
            <person name="Tang L."/>
            <person name="Weissenberger G."/>
            <person name="Zhu Y."/>
            <person name="Hemphill L."/>
            <person name="Shang Y."/>
            <person name="Youmans B."/>
            <person name="Ayvaz T."/>
            <person name="Ross M."/>
            <person name="Santibanez J."/>
            <person name="Aqrawi P."/>
            <person name="Gross S."/>
            <person name="Joshi V."/>
            <person name="Fowler G."/>
            <person name="Nazareth L."/>
            <person name="Reid J."/>
            <person name="Worley K."/>
            <person name="Petrosino J."/>
            <person name="Highlander S."/>
            <person name="Gibbs R."/>
        </authorList>
    </citation>
    <scope>NUCLEOTIDE SEQUENCE [LARGE SCALE GENOMIC DNA]</scope>
    <source>
        <strain evidence="2 3">DSM 15606</strain>
    </source>
</reference>
<comment type="caution">
    <text evidence="2">The sequence shown here is derived from an EMBL/GenBank/DDBJ whole genome shotgun (WGS) entry which is preliminary data.</text>
</comment>
<dbReference type="PROSITE" id="PS51257">
    <property type="entry name" value="PROKAR_LIPOPROTEIN"/>
    <property type="match status" value="1"/>
</dbReference>
<protein>
    <submittedName>
        <fullName evidence="2">Uncharacterized protein</fullName>
    </submittedName>
</protein>
<dbReference type="RefSeq" id="WP_007135055.1">
    <property type="nucleotide sequence ID" value="NZ_GL629647.1"/>
</dbReference>